<sequence length="111" mass="12441">MNLYKHCKSCKDDIVIKSSSVTRPDLQMEKGTEFQINCQNCGNIEKVHVNDIKGEPNKTMILIGLVLGVVATAIMWMFFGAIGTLGAIIPLLFWQQQMSASKTFNSYLVKR</sequence>
<name>A0A1L3JIP8_9FLAO</name>
<dbReference type="EMBL" id="CP018155">
    <property type="protein sequence ID" value="APG64989.1"/>
    <property type="molecule type" value="Genomic_DNA"/>
</dbReference>
<organism evidence="2 3">
    <name type="scientific">Tenacibaculum todarodis</name>
    <dbReference type="NCBI Taxonomy" id="1850252"/>
    <lineage>
        <taxon>Bacteria</taxon>
        <taxon>Pseudomonadati</taxon>
        <taxon>Bacteroidota</taxon>
        <taxon>Flavobacteriia</taxon>
        <taxon>Flavobacteriales</taxon>
        <taxon>Flavobacteriaceae</taxon>
        <taxon>Tenacibaculum</taxon>
    </lineage>
</organism>
<keyword evidence="1" id="KW-0472">Membrane</keyword>
<reference evidence="2 3" key="1">
    <citation type="submission" date="2016-11" db="EMBL/GenBank/DDBJ databases">
        <title>Tenacibaculum sp. LPB0136, isolated from marine environment.</title>
        <authorList>
            <person name="Kim E."/>
            <person name="Yi H."/>
        </authorList>
    </citation>
    <scope>NUCLEOTIDE SEQUENCE [LARGE SCALE GENOMIC DNA]</scope>
    <source>
        <strain evidence="2 3">LPB0136</strain>
    </source>
</reference>
<dbReference type="Proteomes" id="UP000181898">
    <property type="component" value="Chromosome"/>
</dbReference>
<keyword evidence="3" id="KW-1185">Reference proteome</keyword>
<evidence type="ECO:0000313" key="2">
    <source>
        <dbReference type="EMBL" id="APG64989.1"/>
    </source>
</evidence>
<evidence type="ECO:0000313" key="3">
    <source>
        <dbReference type="Proteomes" id="UP000181898"/>
    </source>
</evidence>
<feature type="transmembrane region" description="Helical" evidence="1">
    <location>
        <begin position="61"/>
        <end position="94"/>
    </location>
</feature>
<evidence type="ECO:0000256" key="1">
    <source>
        <dbReference type="SAM" id="Phobius"/>
    </source>
</evidence>
<dbReference type="OrthoDB" id="1179607at2"/>
<dbReference type="AlphaFoldDB" id="A0A1L3JIP8"/>
<dbReference type="RefSeq" id="WP_072555315.1">
    <property type="nucleotide sequence ID" value="NZ_CP018155.1"/>
</dbReference>
<proteinExistence type="predicted"/>
<dbReference type="KEGG" id="ten:LPB136_06305"/>
<accession>A0A1L3JIP8</accession>
<protein>
    <submittedName>
        <fullName evidence="2">Uncharacterized protein</fullName>
    </submittedName>
</protein>
<keyword evidence="1" id="KW-0812">Transmembrane</keyword>
<keyword evidence="1" id="KW-1133">Transmembrane helix</keyword>
<dbReference type="STRING" id="1850252.LPB136_06305"/>
<gene>
    <name evidence="2" type="ORF">LPB136_06305</name>
</gene>